<dbReference type="AlphaFoldDB" id="A0A0B3SSU8"/>
<dbReference type="Pfam" id="PF12158">
    <property type="entry name" value="DUF3592"/>
    <property type="match status" value="1"/>
</dbReference>
<dbReference type="EMBL" id="JSUQ01000007">
    <property type="protein sequence ID" value="KHQ53549.1"/>
    <property type="molecule type" value="Genomic_DNA"/>
</dbReference>
<keyword evidence="4" id="KW-1185">Reference proteome</keyword>
<feature type="transmembrane region" description="Helical" evidence="1">
    <location>
        <begin position="124"/>
        <end position="142"/>
    </location>
</feature>
<evidence type="ECO:0000256" key="1">
    <source>
        <dbReference type="SAM" id="Phobius"/>
    </source>
</evidence>
<feature type="domain" description="DUF3592" evidence="2">
    <location>
        <begin position="46"/>
        <end position="116"/>
    </location>
</feature>
<dbReference type="RefSeq" id="WP_043140613.1">
    <property type="nucleotide sequence ID" value="NZ_JSUQ01000007.1"/>
</dbReference>
<evidence type="ECO:0000313" key="4">
    <source>
        <dbReference type="Proteomes" id="UP000030960"/>
    </source>
</evidence>
<dbReference type="Proteomes" id="UP000030960">
    <property type="component" value="Unassembled WGS sequence"/>
</dbReference>
<protein>
    <recommendedName>
        <fullName evidence="2">DUF3592 domain-containing protein</fullName>
    </recommendedName>
</protein>
<feature type="transmembrane region" description="Helical" evidence="1">
    <location>
        <begin position="221"/>
        <end position="244"/>
    </location>
</feature>
<sequence>MSARKPIPLFVAGLMALLFLLLVTLIYSASSRTARFERDGVETTAVFVSGRTQRTQSQPEKPVRYRHYATVRYSVDGEVITTEAQVTGDFLRAHDPGAQVPVRYLRDEPDTVLVDPLFESRSLALAWMFLIFFAGCLIWPLIRRWRARRVAGGEVPDQVRDGPQQVTHRRPKAGPLPRWVRWVSALLMLCAMGSFFTLSIWLRYAVEAWALPHLGWVSLPLGMAAMLLPPVGFGLVNFGLLWGVQRWRAAR</sequence>
<accession>A0A0B3SSU8</accession>
<name>A0A0B3SSU8_9RHOB</name>
<evidence type="ECO:0000259" key="2">
    <source>
        <dbReference type="Pfam" id="PF12158"/>
    </source>
</evidence>
<evidence type="ECO:0000313" key="3">
    <source>
        <dbReference type="EMBL" id="KHQ53549.1"/>
    </source>
</evidence>
<comment type="caution">
    <text evidence="3">The sequence shown here is derived from an EMBL/GenBank/DDBJ whole genome shotgun (WGS) entry which is preliminary data.</text>
</comment>
<gene>
    <name evidence="3" type="ORF">OA50_02080</name>
</gene>
<keyword evidence="1" id="KW-0472">Membrane</keyword>
<feature type="transmembrane region" description="Helical" evidence="1">
    <location>
        <begin position="7"/>
        <end position="29"/>
    </location>
</feature>
<feature type="transmembrane region" description="Helical" evidence="1">
    <location>
        <begin position="179"/>
        <end position="201"/>
    </location>
</feature>
<organism evidence="3 4">
    <name type="scientific">Mameliella alba</name>
    <dbReference type="NCBI Taxonomy" id="561184"/>
    <lineage>
        <taxon>Bacteria</taxon>
        <taxon>Pseudomonadati</taxon>
        <taxon>Pseudomonadota</taxon>
        <taxon>Alphaproteobacteria</taxon>
        <taxon>Rhodobacterales</taxon>
        <taxon>Roseobacteraceae</taxon>
        <taxon>Mameliella</taxon>
    </lineage>
</organism>
<reference evidence="3 4" key="1">
    <citation type="submission" date="2014-10" db="EMBL/GenBank/DDBJ databases">
        <title>Genome sequence of Ponticoccus sp. strain UMTAT08 isolated from clonal culture of toxic dinoflagellate Alexandrium tamiyavanichii.</title>
        <authorList>
            <person name="Gan H.Y."/>
            <person name="Muhd D.-D."/>
            <person name="Mohd Noor M.E."/>
            <person name="Yeong Y.S."/>
            <person name="Usup G."/>
        </authorList>
    </citation>
    <scope>NUCLEOTIDE SEQUENCE [LARGE SCALE GENOMIC DNA]</scope>
    <source>
        <strain evidence="3 4">UMTAT08</strain>
    </source>
</reference>
<keyword evidence="1" id="KW-0812">Transmembrane</keyword>
<dbReference type="InterPro" id="IPR021994">
    <property type="entry name" value="DUF3592"/>
</dbReference>
<proteinExistence type="predicted"/>
<keyword evidence="1" id="KW-1133">Transmembrane helix</keyword>